<dbReference type="Gene3D" id="1.10.8.10">
    <property type="entry name" value="DNA helicase RuvA subunit, C-terminal domain"/>
    <property type="match status" value="1"/>
</dbReference>
<feature type="compositionally biased region" description="Basic residues" evidence="1">
    <location>
        <begin position="340"/>
        <end position="351"/>
    </location>
</feature>
<feature type="domain" description="UBA" evidence="2">
    <location>
        <begin position="1103"/>
        <end position="1147"/>
    </location>
</feature>
<accession>A0A9P4LDP0</accession>
<feature type="compositionally biased region" description="Low complexity" evidence="1">
    <location>
        <begin position="228"/>
        <end position="237"/>
    </location>
</feature>
<name>A0A9P4LDP0_9PLEO</name>
<dbReference type="AlphaFoldDB" id="A0A9P4LDP0"/>
<feature type="compositionally biased region" description="Low complexity" evidence="1">
    <location>
        <begin position="244"/>
        <end position="255"/>
    </location>
</feature>
<feature type="compositionally biased region" description="Low complexity" evidence="1">
    <location>
        <begin position="1070"/>
        <end position="1081"/>
    </location>
</feature>
<proteinExistence type="predicted"/>
<organism evidence="3 4">
    <name type="scientific">Cucurbitaria berberidis CBS 394.84</name>
    <dbReference type="NCBI Taxonomy" id="1168544"/>
    <lineage>
        <taxon>Eukaryota</taxon>
        <taxon>Fungi</taxon>
        <taxon>Dikarya</taxon>
        <taxon>Ascomycota</taxon>
        <taxon>Pezizomycotina</taxon>
        <taxon>Dothideomycetes</taxon>
        <taxon>Pleosporomycetidae</taxon>
        <taxon>Pleosporales</taxon>
        <taxon>Pleosporineae</taxon>
        <taxon>Cucurbitariaceae</taxon>
        <taxon>Cucurbitaria</taxon>
    </lineage>
</organism>
<feature type="compositionally biased region" description="Low complexity" evidence="1">
    <location>
        <begin position="967"/>
        <end position="976"/>
    </location>
</feature>
<feature type="compositionally biased region" description="Low complexity" evidence="1">
    <location>
        <begin position="47"/>
        <end position="61"/>
    </location>
</feature>
<dbReference type="EMBL" id="ML976614">
    <property type="protein sequence ID" value="KAF1852126.1"/>
    <property type="molecule type" value="Genomic_DNA"/>
</dbReference>
<evidence type="ECO:0000313" key="3">
    <source>
        <dbReference type="EMBL" id="KAF1852126.1"/>
    </source>
</evidence>
<reference evidence="3" key="1">
    <citation type="submission" date="2020-01" db="EMBL/GenBank/DDBJ databases">
        <authorList>
            <consortium name="DOE Joint Genome Institute"/>
            <person name="Haridas S."/>
            <person name="Albert R."/>
            <person name="Binder M."/>
            <person name="Bloem J."/>
            <person name="Labutti K."/>
            <person name="Salamov A."/>
            <person name="Andreopoulos B."/>
            <person name="Baker S.E."/>
            <person name="Barry K."/>
            <person name="Bills G."/>
            <person name="Bluhm B.H."/>
            <person name="Cannon C."/>
            <person name="Castanera R."/>
            <person name="Culley D.E."/>
            <person name="Daum C."/>
            <person name="Ezra D."/>
            <person name="Gonzalez J.B."/>
            <person name="Henrissat B."/>
            <person name="Kuo A."/>
            <person name="Liang C."/>
            <person name="Lipzen A."/>
            <person name="Lutzoni F."/>
            <person name="Magnuson J."/>
            <person name="Mondo S."/>
            <person name="Nolan M."/>
            <person name="Ohm R."/>
            <person name="Pangilinan J."/>
            <person name="Park H.-J."/>
            <person name="Ramirez L."/>
            <person name="Alfaro M."/>
            <person name="Sun H."/>
            <person name="Tritt A."/>
            <person name="Yoshinaga Y."/>
            <person name="Zwiers L.-H."/>
            <person name="Turgeon B.G."/>
            <person name="Goodwin S.B."/>
            <person name="Spatafora J.W."/>
            <person name="Crous P.W."/>
            <person name="Grigoriev I.V."/>
        </authorList>
    </citation>
    <scope>NUCLEOTIDE SEQUENCE</scope>
    <source>
        <strain evidence="3">CBS 394.84</strain>
    </source>
</reference>
<feature type="region of interest" description="Disordered" evidence="1">
    <location>
        <begin position="1061"/>
        <end position="1098"/>
    </location>
</feature>
<feature type="region of interest" description="Disordered" evidence="1">
    <location>
        <begin position="954"/>
        <end position="997"/>
    </location>
</feature>
<evidence type="ECO:0000313" key="4">
    <source>
        <dbReference type="Proteomes" id="UP000800039"/>
    </source>
</evidence>
<dbReference type="PROSITE" id="PS50030">
    <property type="entry name" value="UBA"/>
    <property type="match status" value="1"/>
</dbReference>
<dbReference type="Proteomes" id="UP000800039">
    <property type="component" value="Unassembled WGS sequence"/>
</dbReference>
<dbReference type="OrthoDB" id="5376710at2759"/>
<protein>
    <recommendedName>
        <fullName evidence="2">UBA domain-containing protein</fullName>
    </recommendedName>
</protein>
<feature type="compositionally biased region" description="Polar residues" evidence="1">
    <location>
        <begin position="448"/>
        <end position="458"/>
    </location>
</feature>
<dbReference type="SUPFAM" id="SSF46934">
    <property type="entry name" value="UBA-like"/>
    <property type="match status" value="1"/>
</dbReference>
<feature type="region of interest" description="Disordered" evidence="1">
    <location>
        <begin position="336"/>
        <end position="424"/>
    </location>
</feature>
<gene>
    <name evidence="3" type="ORF">K460DRAFT_402116</name>
</gene>
<evidence type="ECO:0000259" key="2">
    <source>
        <dbReference type="PROSITE" id="PS50030"/>
    </source>
</evidence>
<evidence type="ECO:0000256" key="1">
    <source>
        <dbReference type="SAM" id="MobiDB-lite"/>
    </source>
</evidence>
<dbReference type="InterPro" id="IPR009060">
    <property type="entry name" value="UBA-like_sf"/>
</dbReference>
<feature type="region of interest" description="Disordered" evidence="1">
    <location>
        <begin position="24"/>
        <end position="79"/>
    </location>
</feature>
<keyword evidence="4" id="KW-1185">Reference proteome</keyword>
<dbReference type="GeneID" id="63853745"/>
<comment type="caution">
    <text evidence="3">The sequence shown here is derived from an EMBL/GenBank/DDBJ whole genome shotgun (WGS) entry which is preliminary data.</text>
</comment>
<feature type="compositionally biased region" description="Polar residues" evidence="1">
    <location>
        <begin position="36"/>
        <end position="46"/>
    </location>
</feature>
<feature type="compositionally biased region" description="Basic and acidic residues" evidence="1">
    <location>
        <begin position="392"/>
        <end position="406"/>
    </location>
</feature>
<feature type="region of interest" description="Disordered" evidence="1">
    <location>
        <begin position="290"/>
        <end position="319"/>
    </location>
</feature>
<sequence length="1149" mass="129171">MSLLRNKHSRRSATILRAVPEAAPCDTALHPDQRDTTTQAYMGTNDSSPLRRVSRSSPSLPKTEESRSRTHNNTTSTQYCPVSELRAVLSNASLKGAVGTYKNGRIYWRHKDHDPSESDIKHGLRTDRSSRPKIQVVIPSQTRDRPLPATPFFGNPSKAHLRSTSTAIENVHDVSPPSASNKIIMRDSIVSPLSQLQSQPMPFGQFQRSVSHRVPDSRFQVANHKKTNSQSSKTSSNLPESDASSTYSNHSSETSVETEPVAVPRGVTKLLLNQFNIQSPITAGVFNDEDDDVRHRIPPSFVPPRRYGQHPAIDQSSKFQPTCELEFARWTSNSLTRKPSVTRRSSKRNSRRRDPGSNSSMGVIDEAIIPSTSRQLSNPLRGPSPTLSEAENDLHEQLTSYTEDKTVGASPSEAEQTLPSLAEDSPFKWDDVVVRKDSIDDEDDLISQPRQDSVTMEPSCTPPPALPRKSSKRQTATNSDSFRLSRVPRTHIASQMNKVRSRTRSTGLKLAIPEYKRLTEDFVLSPIELSPMVAKRIITPRSAELVILNIFRGLDHLEDLFATAVLNRGFYRVFKRHELELIKSTLRKMSPPAWEFRQIAFPGHDLLHAEELEMTRPEEEYTPLTYLQLQKQDVHTIRAIKLYIKEKCQSFVRPEISHALISENPIESARVDDALWRIWTFCKIFGSGKGREEDIVAQMDWLRGGLLVHQKTCTFSIVSTECMSDTLVSAPECFAKGNEDGLTAEQLFDIMELWNCLGVLLQGFEGRTAQARKAGVYDNTDIRGGDIDGEEMMLDEWCYCLLTYGLSTVVDLAGPSRQPDCSAFQLAQRKGWVNWKPPVFGGTRRSFLKEAASRVYEDKIAQTYAATSTREVQRQQSKIRIQRHISELRHRKNSGERERMPMIRMSQERPMSEWDTVIGNLTRPRPPPAPRNDIVSYIPTLRSALAQELSATIAELPASKTPPPPSTRSSSPPRRTVAQPLLPTPPPSTVATSNRDRNSIAMSMPPIEEHPAYHTDEKFPVYQTEEKIPVYYTNNRIPMFPSLASHPAFRNNAMVCAPLASQQHARKNSSDSQGSRSSSSSRTAAFQQHAKQRDIFDSESYENTADKAIYRIVAMGFTADQAREALRMTDLGDSIRIDRAVELLLSRQM</sequence>
<dbReference type="RefSeq" id="XP_040794689.1">
    <property type="nucleotide sequence ID" value="XM_040936495.1"/>
</dbReference>
<feature type="region of interest" description="Disordered" evidence="1">
    <location>
        <begin position="220"/>
        <end position="260"/>
    </location>
</feature>
<dbReference type="InterPro" id="IPR015940">
    <property type="entry name" value="UBA"/>
</dbReference>
<feature type="region of interest" description="Disordered" evidence="1">
    <location>
        <begin position="439"/>
        <end position="481"/>
    </location>
</feature>